<dbReference type="GO" id="GO:0008270">
    <property type="term" value="F:zinc ion binding"/>
    <property type="evidence" value="ECO:0007669"/>
    <property type="project" value="UniProtKB-KW"/>
</dbReference>
<dbReference type="GO" id="GO:0005634">
    <property type="term" value="C:nucleus"/>
    <property type="evidence" value="ECO:0007669"/>
    <property type="project" value="UniProtKB-SubCell"/>
</dbReference>
<dbReference type="PANTHER" id="PTHR12547:SF174">
    <property type="entry name" value="MRNA DECAY ACTIVATOR PROTEIN ZFP36L2"/>
    <property type="match status" value="1"/>
</dbReference>
<evidence type="ECO:0000256" key="4">
    <source>
        <dbReference type="ARBA" id="ARBA00022737"/>
    </source>
</evidence>
<gene>
    <name evidence="14" type="primary">LOC107586477</name>
</gene>
<keyword evidence="9 11" id="KW-0687">Ribonucleoprotein</keyword>
<dbReference type="GO" id="GO:0061158">
    <property type="term" value="P:3'-UTR-mediated mRNA destabilization"/>
    <property type="evidence" value="ECO:0007669"/>
    <property type="project" value="UniProtKB-UniRule"/>
</dbReference>
<keyword evidence="1" id="KW-0217">Developmental protein</keyword>
<dbReference type="InterPro" id="IPR036855">
    <property type="entry name" value="Znf_CCCH_sf"/>
</dbReference>
<feature type="zinc finger region" description="C3H1-type" evidence="10">
    <location>
        <begin position="242"/>
        <end position="270"/>
    </location>
</feature>
<feature type="region of interest" description="Disordered" evidence="12">
    <location>
        <begin position="274"/>
        <end position="347"/>
    </location>
</feature>
<evidence type="ECO:0000259" key="13">
    <source>
        <dbReference type="PROSITE" id="PS50103"/>
    </source>
</evidence>
<dbReference type="KEGG" id="sgh:107586477"/>
<dbReference type="FunFam" id="4.10.1000.10:FF:000001">
    <property type="entry name" value="zinc finger CCCH domain-containing protein 15-like"/>
    <property type="match status" value="1"/>
</dbReference>
<dbReference type="Proteomes" id="UP000472262">
    <property type="component" value="Unassembled WGS sequence"/>
</dbReference>
<comment type="function">
    <text evidence="11">Zinc-finger RNA-binding protein that destabilizes several cytoplasmic AU-rich element (ARE)-containing mRNA transcripts by promoting their poly(A) tail removal or deadenylation, and hence provide a mechanism for attenuating protein synthesis. Acts as a 3'-untranslated region (UTR) ARE mRNA-binding adapter protein to communicate signaling events to the mRNA decay machinery. Functions by recruiting the CCR4-NOT deadenylase complex and probably other components of the cytoplasmic RNA decay machinery to the bound ARE-containing mRNAs, and hence promotes ARE-mediated mRNA deadenylation and decay processes. Binds to 3'-UTR ARE of numerous mRNAs.</text>
</comment>
<protein>
    <recommendedName>
        <fullName evidence="11">mRNA decay activator protein ZFP36</fullName>
    </recommendedName>
    <alternativeName>
        <fullName evidence="11">Zinc finger protein 36</fullName>
    </alternativeName>
</protein>
<evidence type="ECO:0000256" key="8">
    <source>
        <dbReference type="ARBA" id="ARBA00023242"/>
    </source>
</evidence>
<keyword evidence="8 11" id="KW-0539">Nucleus</keyword>
<dbReference type="InterPro" id="IPR000571">
    <property type="entry name" value="Znf_CCCH"/>
</dbReference>
<feature type="zinc finger region" description="C3H1-type" evidence="10">
    <location>
        <begin position="204"/>
        <end position="232"/>
    </location>
</feature>
<dbReference type="OMA" id="AFYDMDM"/>
<keyword evidence="6 10" id="KW-0862">Zinc</keyword>
<dbReference type="GeneID" id="107586477"/>
<evidence type="ECO:0000256" key="2">
    <source>
        <dbReference type="ARBA" id="ARBA00022490"/>
    </source>
</evidence>
<evidence type="ECO:0000256" key="1">
    <source>
        <dbReference type="ARBA" id="ARBA00022473"/>
    </source>
</evidence>
<evidence type="ECO:0000256" key="11">
    <source>
        <dbReference type="RuleBase" id="RU369014"/>
    </source>
</evidence>
<dbReference type="InParanoid" id="A0A672QAP6"/>
<dbReference type="GO" id="GO:1990904">
    <property type="term" value="C:ribonucleoprotein complex"/>
    <property type="evidence" value="ECO:0007669"/>
    <property type="project" value="UniProtKB-KW"/>
</dbReference>
<proteinExistence type="predicted"/>
<keyword evidence="5 10" id="KW-0863">Zinc-finger</keyword>
<reference evidence="14" key="2">
    <citation type="submission" date="2025-09" db="UniProtKB">
        <authorList>
            <consortium name="Ensembl"/>
        </authorList>
    </citation>
    <scope>IDENTIFICATION</scope>
</reference>
<dbReference type="AlphaFoldDB" id="A0A672QAP6"/>
<dbReference type="InterPro" id="IPR045877">
    <property type="entry name" value="ZFP36-like"/>
</dbReference>
<sequence length="466" mass="51751">MCRRVKQTLYCSGSARRGGRRLTTQARNEKLSLPSLSFRARLRLSFAQSLSQWQTKRLRIQRLQVGPQMRDHLRLSSSEETEMSATILSAFYDIDMLYKQEKSLNINAIHINSMLDKKAVGAPVTTSSSSNNCNSYASGFFRRNSTSNMESMTNGNKYPASSYSSSSMKENAIMNKENKFRDRAYSESAQQLQQKPGSQINSTRYKTELCRPFEENGACKYGEKCQFAHGYHELRSLSRHPKYKTEPCRTFHTIGFCPYGPRCHFIHNADERRPAPSNANSVQGESAKPARCEPLSGYGQQQQQHRPKLHHSLSFSGFSSHHHHHHGLDSPLLESPTSRTPPPSSGSSCAASFYEDARCLGNSAFSFTGQDLKALLAPLAVHTHNGYYANLQVNMGDGLGHLQSLRRLSESPVFDSPPSPPDSISDRESYASGSLSSSGSLSGSESPSLDGGKRLPIFSRLSISDD</sequence>
<dbReference type="OrthoDB" id="410307at2759"/>
<dbReference type="PROSITE" id="PS50103">
    <property type="entry name" value="ZF_C3H1"/>
    <property type="match status" value="2"/>
</dbReference>
<reference evidence="14" key="1">
    <citation type="submission" date="2025-08" db="UniProtKB">
        <authorList>
            <consortium name="Ensembl"/>
        </authorList>
    </citation>
    <scope>IDENTIFICATION</scope>
</reference>
<comment type="subcellular location">
    <subcellularLocation>
        <location evidence="11">Nucleus</location>
    </subcellularLocation>
    <subcellularLocation>
        <location evidence="11">Cytoplasm</location>
    </subcellularLocation>
</comment>
<dbReference type="InterPro" id="IPR007635">
    <property type="entry name" value="Tis11B_N"/>
</dbReference>
<name>A0A672QAP6_SINGR</name>
<feature type="region of interest" description="Disordered" evidence="12">
    <location>
        <begin position="410"/>
        <end position="466"/>
    </location>
</feature>
<comment type="subunit">
    <text evidence="11">Associates with the cytoplasmic CCR4-NOT deadenylase complex to trigger ARE-containing mRNA deadenylation and decay processes.</text>
</comment>
<evidence type="ECO:0000256" key="6">
    <source>
        <dbReference type="ARBA" id="ARBA00022833"/>
    </source>
</evidence>
<evidence type="ECO:0000256" key="9">
    <source>
        <dbReference type="ARBA" id="ARBA00023274"/>
    </source>
</evidence>
<evidence type="ECO:0000256" key="7">
    <source>
        <dbReference type="ARBA" id="ARBA00022884"/>
    </source>
</evidence>
<dbReference type="GO" id="GO:0035925">
    <property type="term" value="F:mRNA 3'-UTR AU-rich region binding"/>
    <property type="evidence" value="ECO:0007669"/>
    <property type="project" value="UniProtKB-UniRule"/>
</dbReference>
<feature type="domain" description="C3H1-type" evidence="13">
    <location>
        <begin position="204"/>
        <end position="232"/>
    </location>
</feature>
<evidence type="ECO:0000313" key="15">
    <source>
        <dbReference type="Proteomes" id="UP000472262"/>
    </source>
</evidence>
<keyword evidence="3 10" id="KW-0479">Metal-binding</keyword>
<keyword evidence="7" id="KW-0694">RNA-binding</keyword>
<dbReference type="Pfam" id="PF00642">
    <property type="entry name" value="zf-CCCH"/>
    <property type="match status" value="2"/>
</dbReference>
<dbReference type="SMART" id="SM00356">
    <property type="entry name" value="ZnF_C3H1"/>
    <property type="match status" value="2"/>
</dbReference>
<evidence type="ECO:0000256" key="5">
    <source>
        <dbReference type="ARBA" id="ARBA00022771"/>
    </source>
</evidence>
<keyword evidence="15" id="KW-1185">Reference proteome</keyword>
<keyword evidence="2 11" id="KW-0963">Cytoplasm</keyword>
<accession>A0A672QAP6</accession>
<evidence type="ECO:0000256" key="10">
    <source>
        <dbReference type="PROSITE-ProRule" id="PRU00723"/>
    </source>
</evidence>
<dbReference type="FunFam" id="4.10.1000.10:FF:000002">
    <property type="entry name" value="Zinc finger protein 36, C3H1 type-like 1"/>
    <property type="match status" value="1"/>
</dbReference>
<keyword evidence="4 11" id="KW-0677">Repeat</keyword>
<evidence type="ECO:0000256" key="12">
    <source>
        <dbReference type="SAM" id="MobiDB-lite"/>
    </source>
</evidence>
<evidence type="ECO:0000256" key="3">
    <source>
        <dbReference type="ARBA" id="ARBA00022723"/>
    </source>
</evidence>
<dbReference type="Ensembl" id="ENSSGRT00000077581.1">
    <property type="protein sequence ID" value="ENSSGRP00000072843.1"/>
    <property type="gene ID" value="ENSSGRG00000037154.1"/>
</dbReference>
<dbReference type="RefSeq" id="XP_016129335.1">
    <property type="nucleotide sequence ID" value="XM_016273849.1"/>
</dbReference>
<dbReference type="SUPFAM" id="SSF90229">
    <property type="entry name" value="CCCH zinc finger"/>
    <property type="match status" value="2"/>
</dbReference>
<dbReference type="Gene3D" id="4.10.1000.10">
    <property type="entry name" value="Zinc finger, CCCH-type"/>
    <property type="match status" value="2"/>
</dbReference>
<organism evidence="14 15">
    <name type="scientific">Sinocyclocheilus grahami</name>
    <name type="common">Dianchi golden-line fish</name>
    <name type="synonym">Barbus grahami</name>
    <dbReference type="NCBI Taxonomy" id="75366"/>
    <lineage>
        <taxon>Eukaryota</taxon>
        <taxon>Metazoa</taxon>
        <taxon>Chordata</taxon>
        <taxon>Craniata</taxon>
        <taxon>Vertebrata</taxon>
        <taxon>Euteleostomi</taxon>
        <taxon>Actinopterygii</taxon>
        <taxon>Neopterygii</taxon>
        <taxon>Teleostei</taxon>
        <taxon>Ostariophysi</taxon>
        <taxon>Cypriniformes</taxon>
        <taxon>Cyprinidae</taxon>
        <taxon>Cyprininae</taxon>
        <taxon>Sinocyclocheilus</taxon>
    </lineage>
</organism>
<dbReference type="GO" id="GO:1900153">
    <property type="term" value="P:positive regulation of nuclear-transcribed mRNA catabolic process, deadenylation-dependent decay"/>
    <property type="evidence" value="ECO:0007669"/>
    <property type="project" value="UniProtKB-UniRule"/>
</dbReference>
<feature type="domain" description="C3H1-type" evidence="13">
    <location>
        <begin position="242"/>
        <end position="270"/>
    </location>
</feature>
<dbReference type="Pfam" id="PF04553">
    <property type="entry name" value="Tis11B_N"/>
    <property type="match status" value="1"/>
</dbReference>
<evidence type="ECO:0000313" key="14">
    <source>
        <dbReference type="Ensembl" id="ENSSGRP00000072843.1"/>
    </source>
</evidence>
<dbReference type="PANTHER" id="PTHR12547">
    <property type="entry name" value="CCCH ZINC FINGER/TIS11-RELATED"/>
    <property type="match status" value="1"/>
</dbReference>
<dbReference type="GO" id="GO:0005737">
    <property type="term" value="C:cytoplasm"/>
    <property type="evidence" value="ECO:0007669"/>
    <property type="project" value="UniProtKB-SubCell"/>
</dbReference>
<feature type="compositionally biased region" description="Low complexity" evidence="12">
    <location>
        <begin position="432"/>
        <end position="450"/>
    </location>
</feature>